<dbReference type="InterPro" id="IPR038765">
    <property type="entry name" value="Papain-like_cys_pep_sf"/>
</dbReference>
<dbReference type="InterPro" id="IPR028889">
    <property type="entry name" value="USP"/>
</dbReference>
<organism evidence="11 12">
    <name type="scientific">Wickerhamomyces ciferrii (strain ATCC 14091 / BCRC 22168 / CBS 111 / JCM 3599 / NBRC 0793 / NRRL Y-1031 F-60-10)</name>
    <name type="common">Yeast</name>
    <name type="synonym">Pichia ciferrii</name>
    <dbReference type="NCBI Taxonomy" id="1206466"/>
    <lineage>
        <taxon>Eukaryota</taxon>
        <taxon>Fungi</taxon>
        <taxon>Dikarya</taxon>
        <taxon>Ascomycota</taxon>
        <taxon>Saccharomycotina</taxon>
        <taxon>Saccharomycetes</taxon>
        <taxon>Phaffomycetales</taxon>
        <taxon>Wickerhamomycetaceae</taxon>
        <taxon>Wickerhamomyces</taxon>
    </lineage>
</organism>
<keyword evidence="9" id="KW-0472">Membrane</keyword>
<evidence type="ECO:0000256" key="7">
    <source>
        <dbReference type="ARBA" id="ARBA00022807"/>
    </source>
</evidence>
<feature type="compositionally biased region" description="Pro residues" evidence="8">
    <location>
        <begin position="487"/>
        <end position="500"/>
    </location>
</feature>
<keyword evidence="9" id="KW-0812">Transmembrane</keyword>
<dbReference type="InterPro" id="IPR018200">
    <property type="entry name" value="USP_CS"/>
</dbReference>
<evidence type="ECO:0000256" key="3">
    <source>
        <dbReference type="ARBA" id="ARBA00012759"/>
    </source>
</evidence>
<feature type="compositionally biased region" description="Low complexity" evidence="8">
    <location>
        <begin position="895"/>
        <end position="917"/>
    </location>
</feature>
<feature type="region of interest" description="Disordered" evidence="8">
    <location>
        <begin position="478"/>
        <end position="661"/>
    </location>
</feature>
<dbReference type="InParanoid" id="K0KXN1"/>
<feature type="region of interest" description="Disordered" evidence="8">
    <location>
        <begin position="887"/>
        <end position="953"/>
    </location>
</feature>
<evidence type="ECO:0000256" key="2">
    <source>
        <dbReference type="ARBA" id="ARBA00009085"/>
    </source>
</evidence>
<feature type="compositionally biased region" description="Pro residues" evidence="8">
    <location>
        <begin position="230"/>
        <end position="239"/>
    </location>
</feature>
<comment type="caution">
    <text evidence="11">The sequence shown here is derived from an EMBL/GenBank/DDBJ whole genome shotgun (WGS) entry which is preliminary data.</text>
</comment>
<feature type="compositionally biased region" description="Low complexity" evidence="8">
    <location>
        <begin position="569"/>
        <end position="647"/>
    </location>
</feature>
<comment type="similarity">
    <text evidence="2">Belongs to the peptidase C19 family.</text>
</comment>
<dbReference type="FunCoup" id="K0KXN1">
    <property type="interactions" value="55"/>
</dbReference>
<keyword evidence="7" id="KW-0788">Thiol protease</keyword>
<keyword evidence="6" id="KW-0378">Hydrolase</keyword>
<dbReference type="GO" id="GO:0004843">
    <property type="term" value="F:cysteine-type deubiquitinase activity"/>
    <property type="evidence" value="ECO:0007669"/>
    <property type="project" value="UniProtKB-EC"/>
</dbReference>
<dbReference type="STRING" id="1206466.K0KXN1"/>
<feature type="domain" description="USP" evidence="10">
    <location>
        <begin position="669"/>
        <end position="1076"/>
    </location>
</feature>
<name>K0KXN1_WICCF</name>
<dbReference type="Gene3D" id="3.90.70.10">
    <property type="entry name" value="Cysteine proteinases"/>
    <property type="match status" value="1"/>
</dbReference>
<gene>
    <name evidence="11" type="ORF">BN7_6386</name>
</gene>
<dbReference type="InterPro" id="IPR036873">
    <property type="entry name" value="Rhodanese-like_dom_sf"/>
</dbReference>
<dbReference type="Pfam" id="PF00443">
    <property type="entry name" value="UCH"/>
    <property type="match status" value="1"/>
</dbReference>
<evidence type="ECO:0000256" key="1">
    <source>
        <dbReference type="ARBA" id="ARBA00000707"/>
    </source>
</evidence>
<comment type="catalytic activity">
    <reaction evidence="1">
        <text>Thiol-dependent hydrolysis of ester, thioester, amide, peptide and isopeptide bonds formed by the C-terminal Gly of ubiquitin (a 76-residue protein attached to proteins as an intracellular targeting signal).</text>
        <dbReference type="EC" id="3.4.19.12"/>
    </reaction>
</comment>
<feature type="transmembrane region" description="Helical" evidence="9">
    <location>
        <begin position="71"/>
        <end position="89"/>
    </location>
</feature>
<sequence>MPTLDPAVNLGYTPEYSDELLSVIINVYKEEIKPYLNDLKLHKMIDLIEIISISYEHYKEDLLKGDFKKCLRYYIVGLFYIYLIVPNSIQFQIKNKNYEFFISLKQMFEKDINMSNVKLQTVDYVGVLNEKFTNNHIEFLRSKSKLRSNTLPSSALQQDLSQLAKQAQELSLETNNLSPPSSSSSSTNSSIVEEELWSPPDLQPNDHLKLVSDNNFSSDSLAKIPELPSHAPPPPPPPALASQSQLPNGAQLQELPNNSLENGLPAPSQFKFNHAKTLPLEFQPITQYPPLQEPLQEPSVDEIPEEEYLKKRQARKGSYQSVYVNEDEDELNELPTISSKDLYEDLDSGKSFYLIIDLRRVKSFQINHIEYDHVLNIDPSNFIDVSDYQSLKDILKTILIEQDYIKFKNMKSFDSVIVYTDNKCFLESDFDYITKFRSLISSNVSIELLKGGFDSWLKYITKINQSHRVLKFKARRTPIQQPQPQIAVPPPPSVPPPSPPKQSASAPPYDYTKFLPQYQSSHEAQPSIPIDTNQTTSRSFNPPSNVPPPPPPHLTPYSRPQQAPPVPPDQYHQYQPPYNQSYQMNQHQQYSPAYPQQQYQSQQWYGQPSSQVPSQSQPNIMQSAPQLQSFQQSSQSQQQQQYQVSNRSRTDSIPTLQRSQNPMTRLSITGLRNLGNTCYINSMIQCLFASTQFRDIFLNKQFESYINPKFNKPKISPLIAALFKKMYLNGGCSVVPSGFLKICNQLRPDLKIPSEQQDTQEFLMFLLDQLHDELSNSNSVVNDFPGLMSYDSSLGEDYSKWTEGLIKQGLSPISEIFQGQLKDSLKCMTCGFESSNYSTFYMLSLVIPKINTFGKKLKKIQLEDCINLFTNEEILTGENAWDCPKCSEQHKKKSSNSNSNSLSIPSSSTTESTSSSSRDSRKHRLHFGNGFRFRSSRSSSPSKKPSSMSSKKSSSKSIKSLNFVKLPPILIIHLSRFLFYDLSTKDNSIVQYPLILEFNHEGTTIKYKLFGVVNHSGTLKSGHYTSITNKALGHNLQEPAWYYFDDEVVKTTDHGDIRNHSHLASSEVYVLYYERIY</sequence>
<dbReference type="eggNOG" id="KOG1868">
    <property type="taxonomic scope" value="Eukaryota"/>
</dbReference>
<dbReference type="PROSITE" id="PS50235">
    <property type="entry name" value="USP_3"/>
    <property type="match status" value="1"/>
</dbReference>
<proteinExistence type="inferred from homology"/>
<dbReference type="SUPFAM" id="SSF52821">
    <property type="entry name" value="Rhodanese/Cell cycle control phosphatase"/>
    <property type="match status" value="1"/>
</dbReference>
<evidence type="ECO:0000256" key="6">
    <source>
        <dbReference type="ARBA" id="ARBA00022801"/>
    </source>
</evidence>
<keyword evidence="4" id="KW-0645">Protease</keyword>
<dbReference type="EMBL" id="CAIF01000272">
    <property type="protein sequence ID" value="CCH46787.1"/>
    <property type="molecule type" value="Genomic_DNA"/>
</dbReference>
<evidence type="ECO:0000313" key="11">
    <source>
        <dbReference type="EMBL" id="CCH46787.1"/>
    </source>
</evidence>
<protein>
    <recommendedName>
        <fullName evidence="3">ubiquitinyl hydrolase 1</fullName>
        <ecNumber evidence="3">3.4.19.12</ecNumber>
    </recommendedName>
</protein>
<dbReference type="GO" id="GO:0016579">
    <property type="term" value="P:protein deubiquitination"/>
    <property type="evidence" value="ECO:0007669"/>
    <property type="project" value="InterPro"/>
</dbReference>
<dbReference type="Proteomes" id="UP000009328">
    <property type="component" value="Unassembled WGS sequence"/>
</dbReference>
<evidence type="ECO:0000313" key="12">
    <source>
        <dbReference type="Proteomes" id="UP000009328"/>
    </source>
</evidence>
<evidence type="ECO:0000256" key="4">
    <source>
        <dbReference type="ARBA" id="ARBA00022670"/>
    </source>
</evidence>
<dbReference type="HOGENOM" id="CLU_004122_0_0_1"/>
<evidence type="ECO:0000259" key="10">
    <source>
        <dbReference type="PROSITE" id="PS50235"/>
    </source>
</evidence>
<accession>K0KXN1</accession>
<evidence type="ECO:0000256" key="5">
    <source>
        <dbReference type="ARBA" id="ARBA00022786"/>
    </source>
</evidence>
<feature type="compositionally biased region" description="Polar residues" evidence="8">
    <location>
        <begin position="651"/>
        <end position="661"/>
    </location>
</feature>
<keyword evidence="5" id="KW-0833">Ubl conjugation pathway</keyword>
<dbReference type="CDD" id="cd02674">
    <property type="entry name" value="Peptidase_C19R"/>
    <property type="match status" value="1"/>
</dbReference>
<evidence type="ECO:0000256" key="8">
    <source>
        <dbReference type="SAM" id="MobiDB-lite"/>
    </source>
</evidence>
<feature type="compositionally biased region" description="Polar residues" evidence="8">
    <location>
        <begin position="517"/>
        <end position="541"/>
    </location>
</feature>
<dbReference type="SUPFAM" id="SSF54001">
    <property type="entry name" value="Cysteine proteinases"/>
    <property type="match status" value="1"/>
</dbReference>
<evidence type="ECO:0000256" key="9">
    <source>
        <dbReference type="SAM" id="Phobius"/>
    </source>
</evidence>
<feature type="region of interest" description="Disordered" evidence="8">
    <location>
        <begin position="171"/>
        <end position="245"/>
    </location>
</feature>
<keyword evidence="12" id="KW-1185">Reference proteome</keyword>
<dbReference type="Gene3D" id="3.40.250.10">
    <property type="entry name" value="Rhodanese-like domain"/>
    <property type="match status" value="1"/>
</dbReference>
<dbReference type="InterPro" id="IPR001394">
    <property type="entry name" value="Peptidase_C19_UCH"/>
</dbReference>
<dbReference type="PANTHER" id="PTHR21646:SF24">
    <property type="entry name" value="UBIQUITIN CARBOXYL-TERMINAL HYDROLASE"/>
    <property type="match status" value="1"/>
</dbReference>
<dbReference type="PROSITE" id="PS00973">
    <property type="entry name" value="USP_2"/>
    <property type="match status" value="1"/>
</dbReference>
<dbReference type="PROSITE" id="PS00972">
    <property type="entry name" value="USP_1"/>
    <property type="match status" value="1"/>
</dbReference>
<feature type="compositionally biased region" description="Pro residues" evidence="8">
    <location>
        <begin position="544"/>
        <end position="554"/>
    </location>
</feature>
<feature type="compositionally biased region" description="Low complexity" evidence="8">
    <location>
        <begin position="171"/>
        <end position="190"/>
    </location>
</feature>
<dbReference type="PANTHER" id="PTHR21646">
    <property type="entry name" value="UBIQUITIN CARBOXYL-TERMINAL HYDROLASE"/>
    <property type="match status" value="1"/>
</dbReference>
<dbReference type="GO" id="GO:0006508">
    <property type="term" value="P:proteolysis"/>
    <property type="evidence" value="ECO:0007669"/>
    <property type="project" value="UniProtKB-KW"/>
</dbReference>
<dbReference type="AlphaFoldDB" id="K0KXN1"/>
<dbReference type="InterPro" id="IPR050185">
    <property type="entry name" value="Ub_carboxyl-term_hydrolase"/>
</dbReference>
<keyword evidence="9" id="KW-1133">Transmembrane helix</keyword>
<dbReference type="EC" id="3.4.19.12" evidence="3"/>
<feature type="compositionally biased region" description="Low complexity" evidence="8">
    <location>
        <begin position="936"/>
        <end position="953"/>
    </location>
</feature>
<reference evidence="11 12" key="1">
    <citation type="journal article" date="2012" name="Eukaryot. Cell">
        <title>Draft genome sequence of Wickerhamomyces ciferrii NRRL Y-1031 F-60-10.</title>
        <authorList>
            <person name="Schneider J."/>
            <person name="Andrea H."/>
            <person name="Blom J."/>
            <person name="Jaenicke S."/>
            <person name="Ruckert C."/>
            <person name="Schorsch C."/>
            <person name="Szczepanowski R."/>
            <person name="Farwick M."/>
            <person name="Goesmann A."/>
            <person name="Puhler A."/>
            <person name="Schaffer S."/>
            <person name="Tauch A."/>
            <person name="Kohler T."/>
            <person name="Brinkrolf K."/>
        </authorList>
    </citation>
    <scope>NUCLEOTIDE SEQUENCE [LARGE SCALE GENOMIC DNA]</scope>
    <source>
        <strain evidence="12">ATCC 14091 / BCRC 22168 / CBS 111 / JCM 3599 / NBRC 0793 / NRRL Y-1031 F-60-10</strain>
    </source>
</reference>